<gene>
    <name evidence="2" type="ORF">UFOPK3957_00759</name>
</gene>
<dbReference type="SUPFAM" id="SSF52540">
    <property type="entry name" value="P-loop containing nucleoside triphosphate hydrolases"/>
    <property type="match status" value="1"/>
</dbReference>
<reference evidence="2" key="1">
    <citation type="submission" date="2020-05" db="EMBL/GenBank/DDBJ databases">
        <authorList>
            <person name="Chiriac C."/>
            <person name="Salcher M."/>
            <person name="Ghai R."/>
            <person name="Kavagutti S V."/>
        </authorList>
    </citation>
    <scope>NUCLEOTIDE SEQUENCE</scope>
</reference>
<proteinExistence type="predicted"/>
<dbReference type="InterPro" id="IPR027417">
    <property type="entry name" value="P-loop_NTPase"/>
</dbReference>
<evidence type="ECO:0000259" key="1">
    <source>
        <dbReference type="SMART" id="SM00382"/>
    </source>
</evidence>
<dbReference type="SMART" id="SM00382">
    <property type="entry name" value="AAA"/>
    <property type="match status" value="1"/>
</dbReference>
<organism evidence="2">
    <name type="scientific">freshwater metagenome</name>
    <dbReference type="NCBI Taxonomy" id="449393"/>
    <lineage>
        <taxon>unclassified sequences</taxon>
        <taxon>metagenomes</taxon>
        <taxon>ecological metagenomes</taxon>
    </lineage>
</organism>
<dbReference type="AlphaFoldDB" id="A0A6J7N0I6"/>
<dbReference type="Pfam" id="PF09848">
    <property type="entry name" value="SLFN-g3_helicase"/>
    <property type="match status" value="1"/>
</dbReference>
<dbReference type="InterPro" id="IPR003593">
    <property type="entry name" value="AAA+_ATPase"/>
</dbReference>
<feature type="domain" description="AAA+ ATPase" evidence="1">
    <location>
        <begin position="261"/>
        <end position="390"/>
    </location>
</feature>
<evidence type="ECO:0000313" key="2">
    <source>
        <dbReference type="EMBL" id="CAB4986537.1"/>
    </source>
</evidence>
<accession>A0A6J7N0I6</accession>
<dbReference type="Gene3D" id="3.40.50.300">
    <property type="entry name" value="P-loop containing nucleotide triphosphate hydrolases"/>
    <property type="match status" value="1"/>
</dbReference>
<protein>
    <submittedName>
        <fullName evidence="2">Unannotated protein</fullName>
    </submittedName>
</protein>
<dbReference type="CDD" id="cd00009">
    <property type="entry name" value="AAA"/>
    <property type="match status" value="1"/>
</dbReference>
<sequence>MVLLRQSAAGLQSLFESNSAIEQMMARMLATTGRRPSEGEARSWRASLPMLAADLMSAGLGNVEMLVEHQLPLTSKRIDAVLAGQHPKTGLPSYVLIELKQWSRAEMYEDDASLVTIDAYGPRPLLHPMDQVAGYRDYLLDFLPGLDNRQEAVVGVAYLHNATESGVLALRGTRDSSVVRMFTGERKSDFLDFLRTRLDADVSGAHAADQLLGMPAAPSRQLLTVAAQSIRDREQFVLLDEQRLAFDIVVHEVERARAADSKTVVIITGGPGSGKSVIALSLLGELARQGRTVLHATGSRSFTQTLRMVAGKGSTRVKGMFKYFNSFMSAERNGLDVLILDEAHRIRETSVNRYTKAEFRNGRPQIDELMAAARVPVFLLDEYQVVRPGELGTVAEIEEFAETLGLRVQKVALDEQFRCGGSAAYMNWVQRLLGLAPGGPVAWTGDDHFSVETVESAQELERRLEEKRDAGFGARMTAGYCWPWSDPRSDGSLVDDVTIGSWSRPWNLKGDRSVGGAPPAALWASDPAGFGQVGCVYTAQGFEYDWNGVIIGPDLVWRTDRWVAVRPANRDPDFRNTKQVSDEEFERLVLNVYKVLLTRGMLGTLIVSVDPETQHMLQTLI</sequence>
<dbReference type="EMBL" id="CAFBOM010000110">
    <property type="protein sequence ID" value="CAB4986537.1"/>
    <property type="molecule type" value="Genomic_DNA"/>
</dbReference>
<name>A0A6J7N0I6_9ZZZZ</name>
<dbReference type="InterPro" id="IPR018647">
    <property type="entry name" value="SLFN_3-like_DNA/RNA_helicase"/>
</dbReference>